<dbReference type="EMBL" id="BRXY01000226">
    <property type="protein sequence ID" value="GMH78734.1"/>
    <property type="molecule type" value="Genomic_DNA"/>
</dbReference>
<evidence type="ECO:0000313" key="2">
    <source>
        <dbReference type="Proteomes" id="UP001165085"/>
    </source>
</evidence>
<accession>A0A9W7AVL7</accession>
<proteinExistence type="predicted"/>
<sequence>MPSTRPSTRSQARLRARLRMNIFFATDDFRWFFLQFINSEFLHTMSCLSKEWNACTRRFIDERVKSGQMMVHDGTNIEYSLIPKPNAIDVDDYPNDVTKKVVDYLRSQSEIQAFLGYN</sequence>
<dbReference type="Proteomes" id="UP001165085">
    <property type="component" value="Unassembled WGS sequence"/>
</dbReference>
<protein>
    <submittedName>
        <fullName evidence="1">Uncharacterized protein</fullName>
    </submittedName>
</protein>
<organism evidence="1 2">
    <name type="scientific">Triparma strigata</name>
    <dbReference type="NCBI Taxonomy" id="1606541"/>
    <lineage>
        <taxon>Eukaryota</taxon>
        <taxon>Sar</taxon>
        <taxon>Stramenopiles</taxon>
        <taxon>Ochrophyta</taxon>
        <taxon>Bolidophyceae</taxon>
        <taxon>Parmales</taxon>
        <taxon>Triparmaceae</taxon>
        <taxon>Triparma</taxon>
    </lineage>
</organism>
<gene>
    <name evidence="1" type="ORF">TrST_g13944</name>
</gene>
<reference evidence="2" key="1">
    <citation type="journal article" date="2023" name="Commun. Biol.">
        <title>Genome analysis of Parmales, the sister group of diatoms, reveals the evolutionary specialization of diatoms from phago-mixotrophs to photoautotrophs.</title>
        <authorList>
            <person name="Ban H."/>
            <person name="Sato S."/>
            <person name="Yoshikawa S."/>
            <person name="Yamada K."/>
            <person name="Nakamura Y."/>
            <person name="Ichinomiya M."/>
            <person name="Sato N."/>
            <person name="Blanc-Mathieu R."/>
            <person name="Endo H."/>
            <person name="Kuwata A."/>
            <person name="Ogata H."/>
        </authorList>
    </citation>
    <scope>NUCLEOTIDE SEQUENCE [LARGE SCALE GENOMIC DNA]</scope>
    <source>
        <strain evidence="2">NIES 3701</strain>
    </source>
</reference>
<dbReference type="AlphaFoldDB" id="A0A9W7AVL7"/>
<keyword evidence="2" id="KW-1185">Reference proteome</keyword>
<name>A0A9W7AVL7_9STRA</name>
<evidence type="ECO:0000313" key="1">
    <source>
        <dbReference type="EMBL" id="GMH78734.1"/>
    </source>
</evidence>
<comment type="caution">
    <text evidence="1">The sequence shown here is derived from an EMBL/GenBank/DDBJ whole genome shotgun (WGS) entry which is preliminary data.</text>
</comment>